<gene>
    <name evidence="2" type="ORF">EG68_06733</name>
</gene>
<dbReference type="OrthoDB" id="43654at2759"/>
<comment type="caution">
    <text evidence="2">The sequence shown here is derived from an EMBL/GenBank/DDBJ whole genome shotgun (WGS) entry which is preliminary data.</text>
</comment>
<dbReference type="PRINTS" id="PR00837">
    <property type="entry name" value="V5TPXLIKE"/>
</dbReference>
<dbReference type="PANTHER" id="PTHR10334">
    <property type="entry name" value="CYSTEINE-RICH SECRETORY PROTEIN-RELATED"/>
    <property type="match status" value="1"/>
</dbReference>
<dbReference type="Pfam" id="PF00188">
    <property type="entry name" value="CAP"/>
    <property type="match status" value="1"/>
</dbReference>
<dbReference type="Proteomes" id="UP000822476">
    <property type="component" value="Unassembled WGS sequence"/>
</dbReference>
<accession>A0A8S9YTK4</accession>
<dbReference type="EMBL" id="JTDE01003152">
    <property type="protein sequence ID" value="KAF7256400.1"/>
    <property type="molecule type" value="Genomic_DNA"/>
</dbReference>
<proteinExistence type="predicted"/>
<name>A0A8S9YTK4_9TREM</name>
<reference evidence="2" key="1">
    <citation type="submission" date="2019-07" db="EMBL/GenBank/DDBJ databases">
        <title>Annotation for the trematode Paragonimus miyazaki's.</title>
        <authorList>
            <person name="Choi Y.-J."/>
        </authorList>
    </citation>
    <scope>NUCLEOTIDE SEQUENCE</scope>
    <source>
        <strain evidence="2">Japan</strain>
    </source>
</reference>
<dbReference type="InterPro" id="IPR014044">
    <property type="entry name" value="CAP_dom"/>
</dbReference>
<dbReference type="AlphaFoldDB" id="A0A8S9YTK4"/>
<sequence>MPHWKANGIVYRLQFSTVCLLLCTSFVISKLTLEEKKLILKKHNTIRQRIMQCSLPGQPPVKGYLQDLVWHEGLASKAAEKANRCVTETQPHKHHTGSSFASVGQIVIGNKGISHAIDVWINQYKKYDFVTNSCKGSTCLGYLQMVRETTKYVGCAVHECSSNPHYKSDEIIVCNYGPNGKINTGRPYVAGTKADCHIVSSGNPTKSKTRKTSLFPTRKVAVPLRPSPSTEIYWTANIPGSATPHVSRVSNKPLPHPMTTAPATFGPILVKNKSLIFLTKAHMRDNIPKTRLPKAPRIQGKPASYTTTKSPIMTKPVTVATKSVDPSFKNSTSTSNPVLKHLITSTTYPLESAEQSAHQSISTTPRHKYTIHNIASALPNKHYFLVPLIYVFRSLPEM</sequence>
<dbReference type="InterPro" id="IPR035940">
    <property type="entry name" value="CAP_sf"/>
</dbReference>
<feature type="domain" description="SCP" evidence="1">
    <location>
        <begin position="34"/>
        <end position="184"/>
    </location>
</feature>
<dbReference type="SMART" id="SM00198">
    <property type="entry name" value="SCP"/>
    <property type="match status" value="1"/>
</dbReference>
<dbReference type="Gene3D" id="3.40.33.10">
    <property type="entry name" value="CAP"/>
    <property type="match status" value="1"/>
</dbReference>
<organism evidence="2 3">
    <name type="scientific">Paragonimus skrjabini miyazakii</name>
    <dbReference type="NCBI Taxonomy" id="59628"/>
    <lineage>
        <taxon>Eukaryota</taxon>
        <taxon>Metazoa</taxon>
        <taxon>Spiralia</taxon>
        <taxon>Lophotrochozoa</taxon>
        <taxon>Platyhelminthes</taxon>
        <taxon>Trematoda</taxon>
        <taxon>Digenea</taxon>
        <taxon>Plagiorchiida</taxon>
        <taxon>Troglotremata</taxon>
        <taxon>Troglotrematidae</taxon>
        <taxon>Paragonimus</taxon>
    </lineage>
</organism>
<keyword evidence="3" id="KW-1185">Reference proteome</keyword>
<evidence type="ECO:0000313" key="3">
    <source>
        <dbReference type="Proteomes" id="UP000822476"/>
    </source>
</evidence>
<dbReference type="InterPro" id="IPR001283">
    <property type="entry name" value="CRISP-related"/>
</dbReference>
<evidence type="ECO:0000313" key="2">
    <source>
        <dbReference type="EMBL" id="KAF7256400.1"/>
    </source>
</evidence>
<dbReference type="SUPFAM" id="SSF55797">
    <property type="entry name" value="PR-1-like"/>
    <property type="match status" value="1"/>
</dbReference>
<dbReference type="CDD" id="cd05380">
    <property type="entry name" value="CAP_euk"/>
    <property type="match status" value="1"/>
</dbReference>
<evidence type="ECO:0000259" key="1">
    <source>
        <dbReference type="SMART" id="SM00198"/>
    </source>
</evidence>
<protein>
    <recommendedName>
        <fullName evidence="1">SCP domain-containing protein</fullName>
    </recommendedName>
</protein>